<evidence type="ECO:0000313" key="3">
    <source>
        <dbReference type="Proteomes" id="UP000694240"/>
    </source>
</evidence>
<protein>
    <submittedName>
        <fullName evidence="2">Uncharacterized protein</fullName>
    </submittedName>
</protein>
<accession>A0A8T1XJE5</accession>
<reference evidence="2 3" key="1">
    <citation type="submission" date="2020-12" db="EMBL/GenBank/DDBJ databases">
        <title>Concerted genomic and epigenomic changes stabilize Arabidopsis allopolyploids.</title>
        <authorList>
            <person name="Chen Z."/>
        </authorList>
    </citation>
    <scope>NUCLEOTIDE SEQUENCE [LARGE SCALE GENOMIC DNA]</scope>
    <source>
        <strain evidence="2">Allo738</strain>
        <tissue evidence="2">Leaf</tissue>
    </source>
</reference>
<dbReference type="PANTHER" id="PTHR36811:SF2">
    <property type="entry name" value="OS08G0444440 PROTEIN"/>
    <property type="match status" value="1"/>
</dbReference>
<dbReference type="Proteomes" id="UP000694240">
    <property type="component" value="Chromosome 13"/>
</dbReference>
<dbReference type="PANTHER" id="PTHR36811">
    <property type="entry name" value="OS08G0444440 PROTEIN"/>
    <property type="match status" value="1"/>
</dbReference>
<evidence type="ECO:0000256" key="1">
    <source>
        <dbReference type="SAM" id="MobiDB-lite"/>
    </source>
</evidence>
<comment type="caution">
    <text evidence="2">The sequence shown here is derived from an EMBL/GenBank/DDBJ whole genome shotgun (WGS) entry which is preliminary data.</text>
</comment>
<feature type="region of interest" description="Disordered" evidence="1">
    <location>
        <begin position="176"/>
        <end position="210"/>
    </location>
</feature>
<proteinExistence type="predicted"/>
<evidence type="ECO:0000313" key="2">
    <source>
        <dbReference type="EMBL" id="KAG7534628.1"/>
    </source>
</evidence>
<feature type="compositionally biased region" description="Polar residues" evidence="1">
    <location>
        <begin position="179"/>
        <end position="191"/>
    </location>
</feature>
<feature type="compositionally biased region" description="Basic and acidic residues" evidence="1">
    <location>
        <begin position="195"/>
        <end position="210"/>
    </location>
</feature>
<dbReference type="EMBL" id="JAEFBK010000013">
    <property type="protein sequence ID" value="KAG7534628.1"/>
    <property type="molecule type" value="Genomic_DNA"/>
</dbReference>
<keyword evidence="3" id="KW-1185">Reference proteome</keyword>
<organism evidence="2 3">
    <name type="scientific">Arabidopsis thaliana x Arabidopsis arenosa</name>
    <dbReference type="NCBI Taxonomy" id="1240361"/>
    <lineage>
        <taxon>Eukaryota</taxon>
        <taxon>Viridiplantae</taxon>
        <taxon>Streptophyta</taxon>
        <taxon>Embryophyta</taxon>
        <taxon>Tracheophyta</taxon>
        <taxon>Spermatophyta</taxon>
        <taxon>Magnoliopsida</taxon>
        <taxon>eudicotyledons</taxon>
        <taxon>Gunneridae</taxon>
        <taxon>Pentapetalae</taxon>
        <taxon>rosids</taxon>
        <taxon>malvids</taxon>
        <taxon>Brassicales</taxon>
        <taxon>Brassicaceae</taxon>
        <taxon>Camelineae</taxon>
        <taxon>Arabidopsis</taxon>
    </lineage>
</organism>
<name>A0A8T1XJE5_9BRAS</name>
<sequence length="210" mass="23686">MEGTKRSTLGARKKLKRKKKNRRLMRSIVTYLKSDAYLFAPLFSNFPPLTTEINTPPPSNSKPSTVDDISMAGFESLGIERVIKKKRRMSEKVKEYLKSDCFMYAPMISSPPKLGSSVKGKMQITNLVTMEVSTTSTTTMKEDNNNYRNLRSDIVEQTLHNGKNNSPKRSLVILEGQRTGLSRETNVSPALSSRPGEKMVKPDQRRVAIE</sequence>
<dbReference type="AlphaFoldDB" id="A0A8T1XJE5"/>
<gene>
    <name evidence="2" type="ORF">ISN45_Aa08g021620</name>
</gene>